<feature type="region of interest" description="Disordered" evidence="1">
    <location>
        <begin position="1"/>
        <end position="49"/>
    </location>
</feature>
<evidence type="ECO:0000313" key="2">
    <source>
        <dbReference type="EMBL" id="TDL26509.1"/>
    </source>
</evidence>
<protein>
    <submittedName>
        <fullName evidence="2">Uncharacterized protein</fullName>
    </submittedName>
</protein>
<accession>A0A4Y7QI60</accession>
<gene>
    <name evidence="2" type="ORF">BD410DRAFT_783557</name>
</gene>
<reference evidence="2 3" key="1">
    <citation type="submission" date="2018-06" db="EMBL/GenBank/DDBJ databases">
        <title>A transcriptomic atlas of mushroom development highlights an independent origin of complex multicellularity.</title>
        <authorList>
            <consortium name="DOE Joint Genome Institute"/>
            <person name="Krizsan K."/>
            <person name="Almasi E."/>
            <person name="Merenyi Z."/>
            <person name="Sahu N."/>
            <person name="Viragh M."/>
            <person name="Koszo T."/>
            <person name="Mondo S."/>
            <person name="Kiss B."/>
            <person name="Balint B."/>
            <person name="Kues U."/>
            <person name="Barry K."/>
            <person name="Hegedus J.C."/>
            <person name="Henrissat B."/>
            <person name="Johnson J."/>
            <person name="Lipzen A."/>
            <person name="Ohm R."/>
            <person name="Nagy I."/>
            <person name="Pangilinan J."/>
            <person name="Yan J."/>
            <person name="Xiong Y."/>
            <person name="Grigoriev I.V."/>
            <person name="Hibbett D.S."/>
            <person name="Nagy L.G."/>
        </authorList>
    </citation>
    <scope>NUCLEOTIDE SEQUENCE [LARGE SCALE GENOMIC DNA]</scope>
    <source>
        <strain evidence="2 3">SZMC22713</strain>
    </source>
</reference>
<proteinExistence type="predicted"/>
<dbReference type="VEuPathDB" id="FungiDB:BD410DRAFT_783557"/>
<keyword evidence="3" id="KW-1185">Reference proteome</keyword>
<sequence>MPSARKHEDIQDNMPEMPPQKRSRTPEEDESHSTSSSAGSELAHVERDPHSDAVHAEWDMAILAKNLVPGAELLSAIVSQCSFLDQAYVEYGEAKKLYDSESLLSEELEKCYAAKSFRRIRTLLVLQGPLSTEERITKFLKDHADVLSSYASGEVLLTEWTPPLHSRINMHIPGGYTSEKPDLLIDEIGEWSKAGGIMTESISQVFRNGRPTFVFNASGTGKTRVLLEGLCHRWGLYFSCAVDSQSHHGSSDITKVIGRLGLTAGFSTPVPLGEPVHAAVRENRKLTERGLLRVFLARLIVLECYLMDFPRVTTVEDFRRRWLLLQVFPEVVGSDMFDGVSTRLEAADIDFMKTKIKDTFANIKKMLPQGETLFAVFDEAQYAAQKYSEAFVSDDYKAHTPFLGEIIETWEAIAPEVTMVVSGTCPFTDVRRNSESSPIGAPNGWSLFTSTGAFDNQEAQEQYILRYVWPDVKEKKELPHREQVLLDRAWRWLRGRYRSTVTFVSMLLRVDTRAAHPLLNYYYHHVAKFDPTDCLEFSDTELSPSAKDMVETFVPNDFCPPGQPRLWDNIFQVHLRSLFRSETYVSSPDREQFVRVGVARICEPANSRPKDIHLDEPMVLMSLSKQFHTVQLRDRSGCHSAVKTPRTNDYSISLPETIAFYFRSILDGELNLDEIVEFIGGKPHWANKPARLITVIGRNSGGTLKTCTVGPMQGPSPIVATRSHDKDDTLRWLREPNGVAFCFPDASFGVDILFLIEVGGRYIWVTVRSYLHGRSESTEKEDPARAGQSPEPDSRKNKGKTPLASYSCPVPPELKAFSFDTTGRQKRGGRVTRGDHESILRLIAAYPTRPDATSLTKLTKESPCPLAFVNMKRFLQNLRPLIPQIDQELTG</sequence>
<name>A0A4Y7QI60_9AGAM</name>
<dbReference type="Proteomes" id="UP000294933">
    <property type="component" value="Unassembled WGS sequence"/>
</dbReference>
<evidence type="ECO:0000313" key="3">
    <source>
        <dbReference type="Proteomes" id="UP000294933"/>
    </source>
</evidence>
<dbReference type="OrthoDB" id="2393824at2759"/>
<evidence type="ECO:0000256" key="1">
    <source>
        <dbReference type="SAM" id="MobiDB-lite"/>
    </source>
</evidence>
<feature type="region of interest" description="Disordered" evidence="1">
    <location>
        <begin position="775"/>
        <end position="806"/>
    </location>
</feature>
<dbReference type="AlphaFoldDB" id="A0A4Y7QI60"/>
<dbReference type="EMBL" id="ML170161">
    <property type="protein sequence ID" value="TDL26509.1"/>
    <property type="molecule type" value="Genomic_DNA"/>
</dbReference>
<feature type="compositionally biased region" description="Basic and acidic residues" evidence="1">
    <location>
        <begin position="775"/>
        <end position="784"/>
    </location>
</feature>
<organism evidence="2 3">
    <name type="scientific">Rickenella mellea</name>
    <dbReference type="NCBI Taxonomy" id="50990"/>
    <lineage>
        <taxon>Eukaryota</taxon>
        <taxon>Fungi</taxon>
        <taxon>Dikarya</taxon>
        <taxon>Basidiomycota</taxon>
        <taxon>Agaricomycotina</taxon>
        <taxon>Agaricomycetes</taxon>
        <taxon>Hymenochaetales</taxon>
        <taxon>Rickenellaceae</taxon>
        <taxon>Rickenella</taxon>
    </lineage>
</organism>
<feature type="compositionally biased region" description="Basic and acidic residues" evidence="1">
    <location>
        <begin position="1"/>
        <end position="10"/>
    </location>
</feature>